<gene>
    <name evidence="1" type="ORF">BES08_29035</name>
</gene>
<dbReference type="Proteomes" id="UP000094626">
    <property type="component" value="Plasmid pSA2"/>
</dbReference>
<dbReference type="AlphaFoldDB" id="A0A1D8AFF9"/>
<proteinExistence type="predicted"/>
<sequence>MHTWLGSYNYELPLLDLINGSASDDVSIELAARSLGCGLDSGYYDAQALADCLSQLWSEIEDGIWDDGSEARIELAGVIGGGGDYVRGLYDTVRHLDAESAANYLAAHVRVMMARADMARLARETMAAAAI</sequence>
<dbReference type="KEGG" id="nre:BES08_29035"/>
<accession>A0A1D8AFF9</accession>
<reference evidence="2" key="1">
    <citation type="journal article" date="2017" name="J. Biotechnol.">
        <title>Complete genome sequence of Novosphingobium resinovorum SA1, a versatile xenobiotic-degrading bacterium capable of utilizing sulfanilic acid.</title>
        <authorList>
            <person name="Hegedus B."/>
            <person name="Kos P.B."/>
            <person name="Balint B."/>
            <person name="Maroti G."/>
            <person name="Gan H.M."/>
            <person name="Perei K."/>
            <person name="Rakhely G."/>
        </authorList>
    </citation>
    <scope>NUCLEOTIDE SEQUENCE [LARGE SCALE GENOMIC DNA]</scope>
    <source>
        <strain evidence="2">SA1</strain>
    </source>
</reference>
<dbReference type="RefSeq" id="WP_008828805.1">
    <property type="nucleotide sequence ID" value="NZ_CP017077.1"/>
</dbReference>
<evidence type="ECO:0000313" key="2">
    <source>
        <dbReference type="Proteomes" id="UP000094626"/>
    </source>
</evidence>
<keyword evidence="2" id="KW-1185">Reference proteome</keyword>
<dbReference type="OrthoDB" id="10010856at2"/>
<geneLocation type="plasmid" evidence="1 2">
    <name>pSA2</name>
</geneLocation>
<dbReference type="EMBL" id="CP017077">
    <property type="protein sequence ID" value="AOR80847.1"/>
    <property type="molecule type" value="Genomic_DNA"/>
</dbReference>
<keyword evidence="1" id="KW-0614">Plasmid</keyword>
<protein>
    <submittedName>
        <fullName evidence="1">Uncharacterized protein</fullName>
    </submittedName>
</protein>
<organism evidence="1 2">
    <name type="scientific">Novosphingobium resinovorum</name>
    <dbReference type="NCBI Taxonomy" id="158500"/>
    <lineage>
        <taxon>Bacteria</taxon>
        <taxon>Pseudomonadati</taxon>
        <taxon>Pseudomonadota</taxon>
        <taxon>Alphaproteobacteria</taxon>
        <taxon>Sphingomonadales</taxon>
        <taxon>Sphingomonadaceae</taxon>
        <taxon>Novosphingobium</taxon>
    </lineage>
</organism>
<evidence type="ECO:0000313" key="1">
    <source>
        <dbReference type="EMBL" id="AOR80847.1"/>
    </source>
</evidence>
<name>A0A1D8AFF9_9SPHN</name>